<comment type="caution">
    <text evidence="2">The sequence shown here is derived from an EMBL/GenBank/DDBJ whole genome shotgun (WGS) entry which is preliminary data.</text>
</comment>
<dbReference type="EMBL" id="JBHFFA010000001">
    <property type="protein sequence ID" value="KAL2650351.1"/>
    <property type="molecule type" value="Genomic_DNA"/>
</dbReference>
<accession>A0ABD1ZHF4</accession>
<reference evidence="2 3" key="1">
    <citation type="submission" date="2024-09" db="EMBL/GenBank/DDBJ databases">
        <title>Chromosome-scale assembly of Riccia fluitans.</title>
        <authorList>
            <person name="Paukszto L."/>
            <person name="Sawicki J."/>
            <person name="Karawczyk K."/>
            <person name="Piernik-Szablinska J."/>
            <person name="Szczecinska M."/>
            <person name="Mazdziarz M."/>
        </authorList>
    </citation>
    <scope>NUCLEOTIDE SEQUENCE [LARGE SCALE GENOMIC DNA]</scope>
    <source>
        <strain evidence="2">Rf_01</strain>
        <tissue evidence="2">Aerial parts of the thallus</tissue>
    </source>
</reference>
<protein>
    <submittedName>
        <fullName evidence="2">Uncharacterized protein</fullName>
    </submittedName>
</protein>
<dbReference type="Proteomes" id="UP001605036">
    <property type="component" value="Unassembled WGS sequence"/>
</dbReference>
<evidence type="ECO:0000313" key="3">
    <source>
        <dbReference type="Proteomes" id="UP001605036"/>
    </source>
</evidence>
<evidence type="ECO:0000313" key="2">
    <source>
        <dbReference type="EMBL" id="KAL2650351.1"/>
    </source>
</evidence>
<gene>
    <name evidence="2" type="ORF">R1flu_018479</name>
</gene>
<organism evidence="2 3">
    <name type="scientific">Riccia fluitans</name>
    <dbReference type="NCBI Taxonomy" id="41844"/>
    <lineage>
        <taxon>Eukaryota</taxon>
        <taxon>Viridiplantae</taxon>
        <taxon>Streptophyta</taxon>
        <taxon>Embryophyta</taxon>
        <taxon>Marchantiophyta</taxon>
        <taxon>Marchantiopsida</taxon>
        <taxon>Marchantiidae</taxon>
        <taxon>Marchantiales</taxon>
        <taxon>Ricciaceae</taxon>
        <taxon>Riccia</taxon>
    </lineage>
</organism>
<proteinExistence type="predicted"/>
<feature type="compositionally biased region" description="Basic and acidic residues" evidence="1">
    <location>
        <begin position="42"/>
        <end position="77"/>
    </location>
</feature>
<feature type="compositionally biased region" description="Basic and acidic residues" evidence="1">
    <location>
        <begin position="1"/>
        <end position="25"/>
    </location>
</feature>
<sequence length="90" mass="10162">MASDGGAEHAFQRYEKANVEAESKAHGRKSSRRSGLQQIARVRNDKVDLQDTKSSKRDKTKDVRLEPGRGTKSETTVKQKWTIEKGILSY</sequence>
<dbReference type="AlphaFoldDB" id="A0ABD1ZHF4"/>
<name>A0ABD1ZHF4_9MARC</name>
<keyword evidence="3" id="KW-1185">Reference proteome</keyword>
<evidence type="ECO:0000256" key="1">
    <source>
        <dbReference type="SAM" id="MobiDB-lite"/>
    </source>
</evidence>
<feature type="region of interest" description="Disordered" evidence="1">
    <location>
        <begin position="1"/>
        <end position="77"/>
    </location>
</feature>